<feature type="transmembrane region" description="Helical" evidence="1">
    <location>
        <begin position="126"/>
        <end position="152"/>
    </location>
</feature>
<evidence type="ECO:0000313" key="3">
    <source>
        <dbReference type="Proteomes" id="UP000051802"/>
    </source>
</evidence>
<feature type="transmembrane region" description="Helical" evidence="1">
    <location>
        <begin position="164"/>
        <end position="184"/>
    </location>
</feature>
<feature type="transmembrane region" description="Helical" evidence="1">
    <location>
        <begin position="47"/>
        <end position="67"/>
    </location>
</feature>
<accession>A0A0R0AU65</accession>
<dbReference type="EMBL" id="LLXU01000059">
    <property type="protein sequence ID" value="KRG45938.1"/>
    <property type="molecule type" value="Genomic_DNA"/>
</dbReference>
<evidence type="ECO:0000256" key="1">
    <source>
        <dbReference type="SAM" id="Phobius"/>
    </source>
</evidence>
<feature type="transmembrane region" description="Helical" evidence="1">
    <location>
        <begin position="79"/>
        <end position="105"/>
    </location>
</feature>
<evidence type="ECO:0000313" key="2">
    <source>
        <dbReference type="EMBL" id="KRG45938.1"/>
    </source>
</evidence>
<dbReference type="Proteomes" id="UP000051802">
    <property type="component" value="Unassembled WGS sequence"/>
</dbReference>
<gene>
    <name evidence="2" type="ORF">ARC20_06930</name>
</gene>
<evidence type="ECO:0008006" key="4">
    <source>
        <dbReference type="Google" id="ProtNLM"/>
    </source>
</evidence>
<keyword evidence="1" id="KW-1133">Transmembrane helix</keyword>
<keyword evidence="3" id="KW-1185">Reference proteome</keyword>
<organism evidence="2 3">
    <name type="scientific">Stenotrophomonas panacihumi</name>
    <dbReference type="NCBI Taxonomy" id="676599"/>
    <lineage>
        <taxon>Bacteria</taxon>
        <taxon>Pseudomonadati</taxon>
        <taxon>Pseudomonadota</taxon>
        <taxon>Gammaproteobacteria</taxon>
        <taxon>Lysobacterales</taxon>
        <taxon>Lysobacteraceae</taxon>
        <taxon>Stenotrophomonas</taxon>
    </lineage>
</organism>
<proteinExistence type="predicted"/>
<name>A0A0R0AU65_9GAMM</name>
<dbReference type="AlphaFoldDB" id="A0A0R0AU65"/>
<protein>
    <recommendedName>
        <fullName evidence="4">Serine/threonine protein kinase</fullName>
    </recommendedName>
</protein>
<keyword evidence="1" id="KW-0472">Membrane</keyword>
<comment type="caution">
    <text evidence="2">The sequence shown here is derived from an EMBL/GenBank/DDBJ whole genome shotgun (WGS) entry which is preliminary data.</text>
</comment>
<reference evidence="2 3" key="1">
    <citation type="submission" date="2015-10" db="EMBL/GenBank/DDBJ databases">
        <title>Genome sequencing and analysis of members of genus Stenotrophomonas.</title>
        <authorList>
            <person name="Patil P.P."/>
            <person name="Midha S."/>
            <person name="Patil P.B."/>
        </authorList>
    </citation>
    <scope>NUCLEOTIDE SEQUENCE [LARGE SCALE GENOMIC DNA]</scope>
    <source>
        <strain evidence="2 3">JCM 16536</strain>
    </source>
</reference>
<sequence>MKDTTMELDELKLAWQQLGQRMEKQQSLQLELLRERKRDRMRSSLRPLFWGQMLQVAFGIALILLGVACWTRNPAPGGYFIAGVLVHAFGAATAAAGGIMSGLIGSLDWSAPVMAIQKRLAVMRRFYIAAGIAVGWPWWVMWLPVVITVAGLDPRHAGATVTPAWVWWSLAIGVAGLLATWLFYRWARNPVRPELARRMEASITGTGLRRAQALADELQAFEDA</sequence>
<dbReference type="STRING" id="676599.ARC20_06930"/>
<keyword evidence="1" id="KW-0812">Transmembrane</keyword>